<evidence type="ECO:0000256" key="1">
    <source>
        <dbReference type="SAM" id="MobiDB-lite"/>
    </source>
</evidence>
<organism evidence="2">
    <name type="scientific">Cafeteria roenbergensis</name>
    <name type="common">Marine flagellate</name>
    <dbReference type="NCBI Taxonomy" id="33653"/>
    <lineage>
        <taxon>Eukaryota</taxon>
        <taxon>Sar</taxon>
        <taxon>Stramenopiles</taxon>
        <taxon>Bigyra</taxon>
        <taxon>Opalozoa</taxon>
        <taxon>Bicosoecida</taxon>
        <taxon>Cafeteriaceae</taxon>
        <taxon>Cafeteria</taxon>
    </lineage>
</organism>
<gene>
    <name evidence="2" type="ORF">CROE0942_LOCUS13684</name>
</gene>
<feature type="compositionally biased region" description="Low complexity" evidence="1">
    <location>
        <begin position="189"/>
        <end position="204"/>
    </location>
</feature>
<feature type="compositionally biased region" description="Basic and acidic residues" evidence="1">
    <location>
        <begin position="109"/>
        <end position="118"/>
    </location>
</feature>
<feature type="compositionally biased region" description="Basic and acidic residues" evidence="1">
    <location>
        <begin position="532"/>
        <end position="543"/>
    </location>
</feature>
<dbReference type="PANTHER" id="PTHR38150:SF1">
    <property type="entry name" value="PFU DOMAIN-CONTAINING PROTEIN"/>
    <property type="match status" value="1"/>
</dbReference>
<feature type="compositionally biased region" description="Low complexity" evidence="1">
    <location>
        <begin position="147"/>
        <end position="161"/>
    </location>
</feature>
<feature type="compositionally biased region" description="Polar residues" evidence="1">
    <location>
        <begin position="734"/>
        <end position="744"/>
    </location>
</feature>
<feature type="compositionally biased region" description="Acidic residues" evidence="1">
    <location>
        <begin position="582"/>
        <end position="595"/>
    </location>
</feature>
<sequence length="978" mass="102748">MSLLWEAEPSLSGVTGDDGDDDGSLDGAGRDAVRVGVALGRSQGSLSRVDDYEQALREYEAELGAGGGLSRPSQQPGSGHQAWDADSDGEGGAVTLGAMLQQGTLASAVDEKDQHSHGEPAASRASPAEAGHWPGRHPHRGRGADIGSRGSSLSRGASASRGRSRGRPRPHPSDGARSRSGRGRGRDSGPGSASSSPSGRAAAPVGLPIHLPGTSGASSTARSGRASHRDRARSAARRKRELLFVVDVNVGGEVVGQLPVRRSTKPLSLATRFVAEQGLGSDLTVKLTKVIENRLRAFLDDESKRLAAAKRRGVRRQVEAFRHRATEPKPFTFASERLARERRSGGGAKPVVGRLRVRVRSMGRAQQGTLVLRLGDRAEDVVERFRRTYGLDPDEVQTLVAAVARRLEEAEAKDEERRREAARQASKAAGSRRGSVSGAGRTRGALEQGGDSAGGLDSARGRSAVARKPAVEWARFDDEQEAAVANGRPRRPRAGRSAGPGAASPAPGSSAGAANGSGAGAGRGQQRRHHGDRAVQGRGEHRPPAGRVGATDEEGAPSGRAPASAISKRLAADRARQGLPAELEDEEGVDADVDVDGAASAAGEGCEEEAEAEAEAEAEEAARAARAGPGGLTDSRGRRHYYTDLQPGLRGQQAPMPERLRRPFGLPDEEADKAGRKEAAVATMRGAPTGSPPSRTPRHSPGQAMDGTAGASSRRPPLSARSAATPRADVPSARSGSPAANMQRMSDARRSAGWAHDDEVQFDAASGSLLSPPKAQAVPSPQARRVLERKARERQSVGFAASRPSGALPSGRAHQPLRERSPSPGRDRSGSRSSGQYAASDSEWDSDDEDDDEDELPLSAGGRQLTERQQALLASTLAGARPPSTQERSAAPQPSDPTASEARAPPRDSEIGRPVILRIDLEYEEDQWAAIDVREGDNVQHLAQDFCRECGLEPDMVPEVVATIVERLQAHQAATASQ</sequence>
<feature type="compositionally biased region" description="Basic and acidic residues" evidence="1">
    <location>
        <begin position="409"/>
        <end position="422"/>
    </location>
</feature>
<feature type="compositionally biased region" description="Low complexity" evidence="1">
    <location>
        <begin position="213"/>
        <end position="224"/>
    </location>
</feature>
<feature type="region of interest" description="Disordered" evidence="1">
    <location>
        <begin position="63"/>
        <end position="236"/>
    </location>
</feature>
<name>A0A7S0K517_CAFRO</name>
<feature type="compositionally biased region" description="Acidic residues" evidence="1">
    <location>
        <begin position="605"/>
        <end position="619"/>
    </location>
</feature>
<feature type="compositionally biased region" description="Basic and acidic residues" evidence="1">
    <location>
        <begin position="816"/>
        <end position="830"/>
    </location>
</feature>
<proteinExistence type="predicted"/>
<feature type="compositionally biased region" description="Basic and acidic residues" evidence="1">
    <location>
        <begin position="785"/>
        <end position="795"/>
    </location>
</feature>
<reference evidence="2" key="1">
    <citation type="submission" date="2021-01" db="EMBL/GenBank/DDBJ databases">
        <authorList>
            <person name="Corre E."/>
            <person name="Pelletier E."/>
            <person name="Niang G."/>
            <person name="Scheremetjew M."/>
            <person name="Finn R."/>
            <person name="Kale V."/>
            <person name="Holt S."/>
            <person name="Cochrane G."/>
            <person name="Meng A."/>
            <person name="Brown T."/>
            <person name="Cohen L."/>
        </authorList>
    </citation>
    <scope>NUCLEOTIDE SEQUENCE</scope>
    <source>
        <strain evidence="2">E4-10</strain>
    </source>
</reference>
<dbReference type="EMBL" id="HBET01020204">
    <property type="protein sequence ID" value="CAD8569304.1"/>
    <property type="molecule type" value="Transcribed_RNA"/>
</dbReference>
<evidence type="ECO:0000313" key="2">
    <source>
        <dbReference type="EMBL" id="CAD8569304.1"/>
    </source>
</evidence>
<dbReference type="AlphaFoldDB" id="A0A7S0K517"/>
<feature type="region of interest" description="Disordered" evidence="1">
    <location>
        <begin position="409"/>
        <end position="463"/>
    </location>
</feature>
<feature type="compositionally biased region" description="Low complexity" evidence="1">
    <location>
        <begin position="423"/>
        <end position="445"/>
    </location>
</feature>
<feature type="region of interest" description="Disordered" evidence="1">
    <location>
        <begin position="478"/>
        <end position="913"/>
    </location>
</feature>
<feature type="compositionally biased region" description="Low complexity" evidence="1">
    <location>
        <begin position="495"/>
        <end position="514"/>
    </location>
</feature>
<feature type="compositionally biased region" description="Basic and acidic residues" evidence="1">
    <location>
        <begin position="746"/>
        <end position="759"/>
    </location>
</feature>
<feature type="compositionally biased region" description="Acidic residues" evidence="1">
    <location>
        <begin position="842"/>
        <end position="856"/>
    </location>
</feature>
<feature type="compositionally biased region" description="Low complexity" evidence="1">
    <location>
        <begin position="709"/>
        <end position="728"/>
    </location>
</feature>
<feature type="compositionally biased region" description="Low complexity" evidence="1">
    <location>
        <begin position="119"/>
        <end position="131"/>
    </location>
</feature>
<protein>
    <submittedName>
        <fullName evidence="2">Uncharacterized protein</fullName>
    </submittedName>
</protein>
<dbReference type="PANTHER" id="PTHR38150">
    <property type="entry name" value="EF-HAND DOMAIN-CONTAINING PROTEIN"/>
    <property type="match status" value="1"/>
</dbReference>
<accession>A0A7S0K517</accession>
<feature type="region of interest" description="Disordered" evidence="1">
    <location>
        <begin position="1"/>
        <end position="29"/>
    </location>
</feature>